<organism evidence="1 2">
    <name type="scientific">Fusarium mundagurra</name>
    <dbReference type="NCBI Taxonomy" id="1567541"/>
    <lineage>
        <taxon>Eukaryota</taxon>
        <taxon>Fungi</taxon>
        <taxon>Dikarya</taxon>
        <taxon>Ascomycota</taxon>
        <taxon>Pezizomycotina</taxon>
        <taxon>Sordariomycetes</taxon>
        <taxon>Hypocreomycetidae</taxon>
        <taxon>Hypocreales</taxon>
        <taxon>Nectriaceae</taxon>
        <taxon>Fusarium</taxon>
        <taxon>Fusarium fujikuroi species complex</taxon>
    </lineage>
</organism>
<comment type="caution">
    <text evidence="1">The sequence shown here is derived from an EMBL/GenBank/DDBJ whole genome shotgun (WGS) entry which is preliminary data.</text>
</comment>
<dbReference type="Proteomes" id="UP000544331">
    <property type="component" value="Unassembled WGS sequence"/>
</dbReference>
<sequence>MLAPKVVAKASNLLNSILLPMMGSSRLLQQLTGPFKQAGKSFNCTSTKSKLKISHAAASVANASWTGPRFSNNKSMYPGYEIGSDLPTLDPTNCTGTVCKSGGEGLVEFAWKAFVKKDMAATLKNATGRDFDAIYRHVKQIFASNLETNEIDLIDFRDAEER</sequence>
<name>A0A8H5Z2T7_9HYPO</name>
<proteinExistence type="predicted"/>
<keyword evidence="2" id="KW-1185">Reference proteome</keyword>
<evidence type="ECO:0000313" key="2">
    <source>
        <dbReference type="Proteomes" id="UP000544331"/>
    </source>
</evidence>
<keyword evidence="1" id="KW-0378">Hydrolase</keyword>
<dbReference type="AlphaFoldDB" id="A0A8H5Z2T7"/>
<dbReference type="GO" id="GO:0016787">
    <property type="term" value="F:hydrolase activity"/>
    <property type="evidence" value="ECO:0007669"/>
    <property type="project" value="UniProtKB-KW"/>
</dbReference>
<accession>A0A8H5Z2T7</accession>
<dbReference type="EMBL" id="JAAOAN010000058">
    <property type="protein sequence ID" value="KAF5723710.1"/>
    <property type="molecule type" value="Genomic_DNA"/>
</dbReference>
<protein>
    <submittedName>
        <fullName evidence="1">Glycoside hydrolase</fullName>
    </submittedName>
</protein>
<reference evidence="1 2" key="1">
    <citation type="submission" date="2020-05" db="EMBL/GenBank/DDBJ databases">
        <title>Identification and distribution of gene clusters putatively required for synthesis of sphingolipid metabolism inhibitors in phylogenetically diverse species of the filamentous fungus Fusarium.</title>
        <authorList>
            <person name="Kim H.-S."/>
            <person name="Busman M."/>
            <person name="Brown D.W."/>
            <person name="Divon H."/>
            <person name="Uhlig S."/>
            <person name="Proctor R.H."/>
        </authorList>
    </citation>
    <scope>NUCLEOTIDE SEQUENCE [LARGE SCALE GENOMIC DNA]</scope>
    <source>
        <strain evidence="1 2">NRRL 66235</strain>
    </source>
</reference>
<evidence type="ECO:0000313" key="1">
    <source>
        <dbReference type="EMBL" id="KAF5723710.1"/>
    </source>
</evidence>
<dbReference type="OrthoDB" id="3039123at2759"/>
<gene>
    <name evidence="1" type="ORF">FMUND_1529</name>
</gene>